<accession>A0AAW1V2U6</accession>
<evidence type="ECO:0000313" key="2">
    <source>
        <dbReference type="EMBL" id="KAK9887439.1"/>
    </source>
</evidence>
<gene>
    <name evidence="2" type="ORF">WA026_022376</name>
</gene>
<evidence type="ECO:0000313" key="3">
    <source>
        <dbReference type="Proteomes" id="UP001431783"/>
    </source>
</evidence>
<reference evidence="2 3" key="1">
    <citation type="submission" date="2023-03" db="EMBL/GenBank/DDBJ databases">
        <title>Genome insight into feeding habits of ladybird beetles.</title>
        <authorList>
            <person name="Li H.-S."/>
            <person name="Huang Y.-H."/>
            <person name="Pang H."/>
        </authorList>
    </citation>
    <scope>NUCLEOTIDE SEQUENCE [LARGE SCALE GENOMIC DNA]</scope>
    <source>
        <strain evidence="2">SYSU_2023b</strain>
        <tissue evidence="2">Whole body</tissue>
    </source>
</reference>
<protein>
    <submittedName>
        <fullName evidence="2">Uncharacterized protein</fullName>
    </submittedName>
</protein>
<keyword evidence="3" id="KW-1185">Reference proteome</keyword>
<evidence type="ECO:0000256" key="1">
    <source>
        <dbReference type="SAM" id="MobiDB-lite"/>
    </source>
</evidence>
<name>A0AAW1V2U6_9CUCU</name>
<comment type="caution">
    <text evidence="2">The sequence shown here is derived from an EMBL/GenBank/DDBJ whole genome shotgun (WGS) entry which is preliminary data.</text>
</comment>
<sequence>MNETAEETIVKPSRYRPGARGGRESRGGKTKANMLSSRTTEGESPKKWHIPLITSERLGGLVMEDNCTMRPCATDFSIAAIMSRHGRGARTRCRERDPADNIGPLGTRPATGWYLLEKEMVAKLINCQVRYSKIKFGKYLQ</sequence>
<feature type="region of interest" description="Disordered" evidence="1">
    <location>
        <begin position="1"/>
        <end position="47"/>
    </location>
</feature>
<proteinExistence type="predicted"/>
<dbReference type="EMBL" id="JARQZJ010000109">
    <property type="protein sequence ID" value="KAK9887439.1"/>
    <property type="molecule type" value="Genomic_DNA"/>
</dbReference>
<dbReference type="Proteomes" id="UP001431783">
    <property type="component" value="Unassembled WGS sequence"/>
</dbReference>
<organism evidence="2 3">
    <name type="scientific">Henosepilachna vigintioctopunctata</name>
    <dbReference type="NCBI Taxonomy" id="420089"/>
    <lineage>
        <taxon>Eukaryota</taxon>
        <taxon>Metazoa</taxon>
        <taxon>Ecdysozoa</taxon>
        <taxon>Arthropoda</taxon>
        <taxon>Hexapoda</taxon>
        <taxon>Insecta</taxon>
        <taxon>Pterygota</taxon>
        <taxon>Neoptera</taxon>
        <taxon>Endopterygota</taxon>
        <taxon>Coleoptera</taxon>
        <taxon>Polyphaga</taxon>
        <taxon>Cucujiformia</taxon>
        <taxon>Coccinelloidea</taxon>
        <taxon>Coccinellidae</taxon>
        <taxon>Epilachninae</taxon>
        <taxon>Epilachnini</taxon>
        <taxon>Henosepilachna</taxon>
    </lineage>
</organism>
<dbReference type="AlphaFoldDB" id="A0AAW1V2U6"/>